<dbReference type="Proteomes" id="UP000254741">
    <property type="component" value="Unassembled WGS sequence"/>
</dbReference>
<reference evidence="3 4" key="1">
    <citation type="submission" date="2018-06" db="EMBL/GenBank/DDBJ databases">
        <authorList>
            <consortium name="Pathogen Informatics"/>
            <person name="Doyle S."/>
        </authorList>
    </citation>
    <scope>NUCLEOTIDE SEQUENCE [LARGE SCALE GENOMIC DNA]</scope>
    <source>
        <strain evidence="1 3">NCTC7295</strain>
        <strain evidence="2 4">NCTC8297</strain>
    </source>
</reference>
<dbReference type="AlphaFoldDB" id="A0A379TKE8"/>
<protein>
    <submittedName>
        <fullName evidence="2">Uncharacterized protein</fullName>
    </submittedName>
</protein>
<evidence type="ECO:0000313" key="2">
    <source>
        <dbReference type="EMBL" id="SUG50019.1"/>
    </source>
</evidence>
<dbReference type="EMBL" id="UGWZ01000001">
    <property type="protein sequence ID" value="SUG17264.1"/>
    <property type="molecule type" value="Genomic_DNA"/>
</dbReference>
<proteinExistence type="predicted"/>
<accession>A0A379TKE8</accession>
<sequence>MFCHLLTSGLLQHATQRGPFILQRPFTDLLRQPRLNTAFDMTNLDLRHPLDLDIQRT</sequence>
<evidence type="ECO:0000313" key="4">
    <source>
        <dbReference type="Proteomes" id="UP000254741"/>
    </source>
</evidence>
<organism evidence="2 4">
    <name type="scientific">Salmonella enterica subsp. arizonae</name>
    <dbReference type="NCBI Taxonomy" id="59203"/>
    <lineage>
        <taxon>Bacteria</taxon>
        <taxon>Pseudomonadati</taxon>
        <taxon>Pseudomonadota</taxon>
        <taxon>Gammaproteobacteria</taxon>
        <taxon>Enterobacterales</taxon>
        <taxon>Enterobacteriaceae</taxon>
        <taxon>Salmonella</taxon>
    </lineage>
</organism>
<evidence type="ECO:0000313" key="3">
    <source>
        <dbReference type="Proteomes" id="UP000254124"/>
    </source>
</evidence>
<evidence type="ECO:0000313" key="1">
    <source>
        <dbReference type="EMBL" id="SUG17264.1"/>
    </source>
</evidence>
<dbReference type="EMBL" id="UGXG01000002">
    <property type="protein sequence ID" value="SUG50019.1"/>
    <property type="molecule type" value="Genomic_DNA"/>
</dbReference>
<dbReference type="Proteomes" id="UP000254124">
    <property type="component" value="Unassembled WGS sequence"/>
</dbReference>
<name>A0A379TKE8_SALER</name>
<gene>
    <name evidence="1" type="ORF">NCTC7295_05012</name>
    <name evidence="2" type="ORF">NCTC8297_05379</name>
</gene>